<dbReference type="PANTHER" id="PTHR12729">
    <property type="entry name" value="TRNA(HIS) GUANYLYLTRANSFERASE-RELATED"/>
    <property type="match status" value="1"/>
</dbReference>
<feature type="domain" description="Thg1 C-terminal" evidence="12">
    <location>
        <begin position="135"/>
        <end position="229"/>
    </location>
</feature>
<sequence length="252" mass="29006">MNFDDLDRKLRIHETLHDQHVLPGIRIVIRLDGRNFTRLTKIEWGLEAPFDIRFRDAMLATTRHLMDCGFGVSYGYVQSDEISLLLRADDGTFDRKVRKLLSVLAGEASACFSLAMQRHAGFDARISQLPSDALVVDYFRWRHEDAHRNALNAHCYWLLRGQGESARSATARLSGLSIAEKNELLFRHDINFNDLPAWQKRGMGVHWETYEKAGRNPRTGEATTTQRRRLRTHEVLPLGESYADFVRARLAE</sequence>
<evidence type="ECO:0000256" key="2">
    <source>
        <dbReference type="ARBA" id="ARBA00010113"/>
    </source>
</evidence>
<dbReference type="GO" id="GO:0016779">
    <property type="term" value="F:nucleotidyltransferase activity"/>
    <property type="evidence" value="ECO:0007669"/>
    <property type="project" value="UniProtKB-KW"/>
</dbReference>
<dbReference type="EC" id="2.7.7.79" evidence="3"/>
<evidence type="ECO:0000313" key="13">
    <source>
        <dbReference type="EMBL" id="MFD0724128.1"/>
    </source>
</evidence>
<evidence type="ECO:0000256" key="7">
    <source>
        <dbReference type="ARBA" id="ARBA00022723"/>
    </source>
</evidence>
<dbReference type="InterPro" id="IPR024956">
    <property type="entry name" value="tRNAHis_GuaTrfase_cat"/>
</dbReference>
<keyword evidence="7" id="KW-0479">Metal-binding</keyword>
<feature type="domain" description="tRNAHis guanylyltransferase catalytic" evidence="11">
    <location>
        <begin position="10"/>
        <end position="130"/>
    </location>
</feature>
<keyword evidence="8" id="KW-0547">Nucleotide-binding</keyword>
<keyword evidence="4" id="KW-0808">Transferase</keyword>
<accession>A0ABW2Y7R7</accession>
<evidence type="ECO:0000256" key="4">
    <source>
        <dbReference type="ARBA" id="ARBA00022679"/>
    </source>
</evidence>
<gene>
    <name evidence="13" type="ORF">ACFQ0E_00810</name>
</gene>
<evidence type="ECO:0000313" key="14">
    <source>
        <dbReference type="Proteomes" id="UP001597110"/>
    </source>
</evidence>
<evidence type="ECO:0000256" key="9">
    <source>
        <dbReference type="ARBA" id="ARBA00022842"/>
    </source>
</evidence>
<dbReference type="InterPro" id="IPR007537">
    <property type="entry name" value="tRNAHis_GuaTrfase_Thg1"/>
</dbReference>
<evidence type="ECO:0000256" key="8">
    <source>
        <dbReference type="ARBA" id="ARBA00022741"/>
    </source>
</evidence>
<name>A0ABW2Y7R7_9GAMM</name>
<reference evidence="14" key="1">
    <citation type="journal article" date="2019" name="Int. J. Syst. Evol. Microbiol.">
        <title>The Global Catalogue of Microorganisms (GCM) 10K type strain sequencing project: providing services to taxonomists for standard genome sequencing and annotation.</title>
        <authorList>
            <consortium name="The Broad Institute Genomics Platform"/>
            <consortium name="The Broad Institute Genome Sequencing Center for Infectious Disease"/>
            <person name="Wu L."/>
            <person name="Ma J."/>
        </authorList>
    </citation>
    <scope>NUCLEOTIDE SEQUENCE [LARGE SCALE GENOMIC DNA]</scope>
    <source>
        <strain evidence="14">CCUG 55585</strain>
    </source>
</reference>
<comment type="similarity">
    <text evidence="2">Belongs to the tRNA(His) guanylyltransferase family.</text>
</comment>
<keyword evidence="6 13" id="KW-0548">Nucleotidyltransferase</keyword>
<evidence type="ECO:0000256" key="6">
    <source>
        <dbReference type="ARBA" id="ARBA00022695"/>
    </source>
</evidence>
<comment type="caution">
    <text evidence="13">The sequence shown here is derived from an EMBL/GenBank/DDBJ whole genome shotgun (WGS) entry which is preliminary data.</text>
</comment>
<comment type="cofactor">
    <cofactor evidence="1">
        <name>Mg(2+)</name>
        <dbReference type="ChEBI" id="CHEBI:18420"/>
    </cofactor>
</comment>
<keyword evidence="14" id="KW-1185">Reference proteome</keyword>
<dbReference type="Pfam" id="PF04446">
    <property type="entry name" value="Thg1"/>
    <property type="match status" value="1"/>
</dbReference>
<keyword evidence="10" id="KW-0342">GTP-binding</keyword>
<evidence type="ECO:0000256" key="1">
    <source>
        <dbReference type="ARBA" id="ARBA00001946"/>
    </source>
</evidence>
<evidence type="ECO:0000259" key="12">
    <source>
        <dbReference type="Pfam" id="PF14413"/>
    </source>
</evidence>
<dbReference type="Pfam" id="PF14413">
    <property type="entry name" value="Thg1C"/>
    <property type="match status" value="1"/>
</dbReference>
<evidence type="ECO:0000256" key="5">
    <source>
        <dbReference type="ARBA" id="ARBA00022694"/>
    </source>
</evidence>
<dbReference type="Proteomes" id="UP001597110">
    <property type="component" value="Unassembled WGS sequence"/>
</dbReference>
<organism evidence="13 14">
    <name type="scientific">Lysobacter brunescens</name>
    <dbReference type="NCBI Taxonomy" id="262323"/>
    <lineage>
        <taxon>Bacteria</taxon>
        <taxon>Pseudomonadati</taxon>
        <taxon>Pseudomonadota</taxon>
        <taxon>Gammaproteobacteria</taxon>
        <taxon>Lysobacterales</taxon>
        <taxon>Lysobacteraceae</taxon>
        <taxon>Lysobacter</taxon>
    </lineage>
</organism>
<dbReference type="InterPro" id="IPR038469">
    <property type="entry name" value="tRNAHis_GuaTrfase_Thg1_sf"/>
</dbReference>
<evidence type="ECO:0000256" key="10">
    <source>
        <dbReference type="ARBA" id="ARBA00023134"/>
    </source>
</evidence>
<keyword evidence="5" id="KW-0819">tRNA processing</keyword>
<evidence type="ECO:0000256" key="3">
    <source>
        <dbReference type="ARBA" id="ARBA00012511"/>
    </source>
</evidence>
<dbReference type="PANTHER" id="PTHR12729:SF6">
    <property type="entry name" value="TRNA(HIS) GUANYLYLTRANSFERASE-RELATED"/>
    <property type="match status" value="1"/>
</dbReference>
<dbReference type="Gene3D" id="3.30.70.3000">
    <property type="match status" value="1"/>
</dbReference>
<dbReference type="EMBL" id="JBHTIF010000001">
    <property type="protein sequence ID" value="MFD0724128.1"/>
    <property type="molecule type" value="Genomic_DNA"/>
</dbReference>
<proteinExistence type="inferred from homology"/>
<evidence type="ECO:0000259" key="11">
    <source>
        <dbReference type="Pfam" id="PF04446"/>
    </source>
</evidence>
<dbReference type="RefSeq" id="WP_386821805.1">
    <property type="nucleotide sequence ID" value="NZ_JBHTIF010000001.1"/>
</dbReference>
<protein>
    <recommendedName>
        <fullName evidence="3">tRNA(His) guanylyltransferase</fullName>
        <ecNumber evidence="3">2.7.7.79</ecNumber>
    </recommendedName>
</protein>
<keyword evidence="9" id="KW-0460">Magnesium</keyword>
<dbReference type="InterPro" id="IPR025845">
    <property type="entry name" value="Thg1_C_dom"/>
</dbReference>